<evidence type="ECO:0000259" key="2">
    <source>
        <dbReference type="Pfam" id="PF06985"/>
    </source>
</evidence>
<reference evidence="3" key="1">
    <citation type="submission" date="2023-02" db="EMBL/GenBank/DDBJ databases">
        <authorList>
            <person name="Palmer J.M."/>
        </authorList>
    </citation>
    <scope>NUCLEOTIDE SEQUENCE</scope>
    <source>
        <strain evidence="3">FW57</strain>
    </source>
</reference>
<evidence type="ECO:0000256" key="1">
    <source>
        <dbReference type="SAM" id="MobiDB-lite"/>
    </source>
</evidence>
<dbReference type="Proteomes" id="UP001197093">
    <property type="component" value="Unassembled WGS sequence"/>
</dbReference>
<protein>
    <recommendedName>
        <fullName evidence="2">Heterokaryon incompatibility domain-containing protein</fullName>
    </recommendedName>
</protein>
<dbReference type="InterPro" id="IPR052895">
    <property type="entry name" value="HetReg/Transcr_Mod"/>
</dbReference>
<dbReference type="Pfam" id="PF06985">
    <property type="entry name" value="HET"/>
    <property type="match status" value="1"/>
</dbReference>
<dbReference type="InterPro" id="IPR010730">
    <property type="entry name" value="HET"/>
</dbReference>
<dbReference type="PANTHER" id="PTHR24148">
    <property type="entry name" value="ANKYRIN REPEAT DOMAIN-CONTAINING PROTEIN 39 HOMOLOG-RELATED"/>
    <property type="match status" value="1"/>
</dbReference>
<organism evidence="3 4">
    <name type="scientific">Staphylotrichum longicolle</name>
    <dbReference type="NCBI Taxonomy" id="669026"/>
    <lineage>
        <taxon>Eukaryota</taxon>
        <taxon>Fungi</taxon>
        <taxon>Dikarya</taxon>
        <taxon>Ascomycota</taxon>
        <taxon>Pezizomycotina</taxon>
        <taxon>Sordariomycetes</taxon>
        <taxon>Sordariomycetidae</taxon>
        <taxon>Sordariales</taxon>
        <taxon>Chaetomiaceae</taxon>
        <taxon>Staphylotrichum</taxon>
    </lineage>
</organism>
<accession>A0AAD4F5P6</accession>
<dbReference type="AlphaFoldDB" id="A0AAD4F5P6"/>
<gene>
    <name evidence="3" type="ORF">NEMBOFW57_003661</name>
</gene>
<feature type="domain" description="Heterokaryon incompatibility" evidence="2">
    <location>
        <begin position="47"/>
        <end position="237"/>
    </location>
</feature>
<evidence type="ECO:0000313" key="4">
    <source>
        <dbReference type="Proteomes" id="UP001197093"/>
    </source>
</evidence>
<dbReference type="Pfam" id="PF26639">
    <property type="entry name" value="Het-6_barrel"/>
    <property type="match status" value="1"/>
</dbReference>
<feature type="compositionally biased region" description="Pro residues" evidence="1">
    <location>
        <begin position="60"/>
        <end position="74"/>
    </location>
</feature>
<dbReference type="EMBL" id="JAHCVI010000001">
    <property type="protein sequence ID" value="KAG7293607.1"/>
    <property type="molecule type" value="Genomic_DNA"/>
</dbReference>
<name>A0AAD4F5P6_9PEZI</name>
<feature type="region of interest" description="Disordered" evidence="1">
    <location>
        <begin position="60"/>
        <end position="82"/>
    </location>
</feature>
<keyword evidence="4" id="KW-1185">Reference proteome</keyword>
<evidence type="ECO:0000313" key="3">
    <source>
        <dbReference type="EMBL" id="KAG7293607.1"/>
    </source>
</evidence>
<sequence length="619" mass="69344">MASPFTYTPLPSKTHIRLIQPLPSLDPSEVSFTLTAHDLSSSSLPAFTALSYTWGSPYLNPGPDPNSPPSPPATTPTDPWDQATHPVLCNGATLLVRPNLLNALMMLCFSGAPRAERVWIDAICIDQESVQEREDQVKMMGEIYGRAEGVLAWLGAEDEFTEAAAGVVEQLASLGRVCSGDEWESERQKYNWVTSADLLEPEAYEKLGIEFITVKEWRAWFGLVLRPYFRRVWIVQEILKARKLDLVIGHVLIPWDGFERAVYFLEAVRAWGGNRIMDEVMLDILSSDEDKSANTWKLVLSMLRFGVRRHASLALSGDRNDEDVELDVLLEKHRDTQASDARDKVYALLGLTEGTRNNLAEDLAVDYKVSVETVYTRTARSSDLAPSHAPTSSLDLLARTLTRDTLRGASPAASAGLANQFINFLIDQYLSSYGELETTDEAREIWEERRLRLEHTQFSQIDESSSIGDLLSVLARREPEHSSYGWDMFTKRLEETITYSTRVNYAYFGDQREPATKEKILELELGELEKGDFARQAKHSVASRTIFSTTSAEMLGLGLGPADVVARDEVWVLNGAKTPVVLRKVGEGRYEFLGEAYVHGMMHGEALERFPVVEDIVMV</sequence>
<comment type="caution">
    <text evidence="3">The sequence shown here is derived from an EMBL/GenBank/DDBJ whole genome shotgun (WGS) entry which is preliminary data.</text>
</comment>
<dbReference type="PANTHER" id="PTHR24148:SF64">
    <property type="entry name" value="HETEROKARYON INCOMPATIBILITY DOMAIN-CONTAINING PROTEIN"/>
    <property type="match status" value="1"/>
</dbReference>
<proteinExistence type="predicted"/>